<dbReference type="RefSeq" id="WP_005682856.1">
    <property type="nucleotide sequence ID" value="NZ_CYZI01000015.1"/>
</dbReference>
<reference evidence="1 3" key="1">
    <citation type="submission" date="2015-09" db="EMBL/GenBank/DDBJ databases">
        <authorList>
            <consortium name="Pathogen Informatics"/>
        </authorList>
    </citation>
    <scope>NUCLEOTIDE SEQUENCE [LARGE SCALE GENOMIC DNA]</scope>
    <source>
        <strain evidence="1 3">2789STDY5834842</strain>
    </source>
</reference>
<dbReference type="Proteomes" id="UP000736888">
    <property type="component" value="Unassembled WGS sequence"/>
</dbReference>
<reference evidence="2" key="2">
    <citation type="submission" date="2021-06" db="EMBL/GenBank/DDBJ databases">
        <title>Collection of gut derived symbiotic bacterial strains cultured from healthy donors.</title>
        <authorList>
            <person name="Lin H."/>
            <person name="Littmann E."/>
            <person name="Pamer E.G."/>
        </authorList>
    </citation>
    <scope>NUCLEOTIDE SEQUENCE</scope>
    <source>
        <strain evidence="2">MSK.6.33</strain>
    </source>
</reference>
<proteinExistence type="predicted"/>
<dbReference type="GeneID" id="75111585"/>
<accession>A0A174HEV9</accession>
<sequence>MLYYQIKNYEDFKKRFGLTTRENGVISRKNKILLGHLKNPLLLRYCLTHNDYSLLHISDMADLQKKVTEAVKESGRNDGKLTNKVELIGETYHSGLYRTNESKGICEDMDKSSVCYINVERNRTFKMKSGKFMRTLILETEIGKLLSPGILNWLSGDVFTRQWYTYAYGHGSGLKLHVDNRFDKIYDYWKCKGDFGSCMTGRNRDEFYAYSVNAKAAYITDEHDYIVARAILFTDVTDQHGKKWRLLERQYASNKDDTLKRLLIDKLIHGEYIDGYKVIGASCSDADAFVDISGNSLKNKKFEIDCRLDIRDTLSYQDSFKWYNHSKKKAYNYEPEEYSHDLDTTDINLNGDEDGDEWDDYHGYYCEETRLCYRNGAQIHVDTENLNDFVWIKSIYEYHHDDDCTTCDECQEWILHRDALQSHLTGEKYCCGKCMEKAEKEFKRKNWYYSEYDDEWFEKEDDITRIQVWTDAENKYKDTSITAGTLDKLVKDGKAWIFDKEAFDTLNPGTGLPYGYKLNEKEHEYTIAKEAV</sequence>
<dbReference type="Proteomes" id="UP000095333">
    <property type="component" value="Unassembled WGS sequence"/>
</dbReference>
<dbReference type="EMBL" id="JAHPYS010000003">
    <property type="protein sequence ID" value="MBU9137640.1"/>
    <property type="molecule type" value="Genomic_DNA"/>
</dbReference>
<gene>
    <name evidence="1" type="ORF">ERS852457_02601</name>
    <name evidence="2" type="ORF">KTG10_02545</name>
</gene>
<evidence type="ECO:0000313" key="1">
    <source>
        <dbReference type="EMBL" id="CUO71539.1"/>
    </source>
</evidence>
<protein>
    <submittedName>
        <fullName evidence="1">Uncharacterized protein</fullName>
    </submittedName>
</protein>
<evidence type="ECO:0000313" key="3">
    <source>
        <dbReference type="Proteomes" id="UP000095333"/>
    </source>
</evidence>
<dbReference type="EMBL" id="CYZI01000015">
    <property type="protein sequence ID" value="CUO71539.1"/>
    <property type="molecule type" value="Genomic_DNA"/>
</dbReference>
<evidence type="ECO:0000313" key="2">
    <source>
        <dbReference type="EMBL" id="MBU9137640.1"/>
    </source>
</evidence>
<dbReference type="AlphaFoldDB" id="A0A174HEV9"/>
<organism evidence="1 3">
    <name type="scientific">Phocaeicola vulgatus</name>
    <name type="common">Bacteroides vulgatus</name>
    <dbReference type="NCBI Taxonomy" id="821"/>
    <lineage>
        <taxon>Bacteria</taxon>
        <taxon>Pseudomonadati</taxon>
        <taxon>Bacteroidota</taxon>
        <taxon>Bacteroidia</taxon>
        <taxon>Bacteroidales</taxon>
        <taxon>Bacteroidaceae</taxon>
        <taxon>Phocaeicola</taxon>
    </lineage>
</organism>
<name>A0A174HEV9_PHOVU</name>